<feature type="domain" description="ORF 12 gene product N-terminal" evidence="3">
    <location>
        <begin position="43"/>
        <end position="131"/>
    </location>
</feature>
<dbReference type="InterPro" id="IPR012338">
    <property type="entry name" value="Beta-lactam/transpept-like"/>
</dbReference>
<dbReference type="Gene3D" id="3.40.710.10">
    <property type="entry name" value="DD-peptidase/beta-lactamase superfamily"/>
    <property type="match status" value="1"/>
</dbReference>
<feature type="chain" id="PRO_5012391892" evidence="1">
    <location>
        <begin position="31"/>
        <end position="445"/>
    </location>
</feature>
<dbReference type="Gene3D" id="3.10.450.280">
    <property type="match status" value="1"/>
</dbReference>
<proteinExistence type="predicted"/>
<accession>A0A1V0AGH8</accession>
<evidence type="ECO:0000313" key="4">
    <source>
        <dbReference type="EMBL" id="AQZ69341.1"/>
    </source>
</evidence>
<dbReference type="PROSITE" id="PS51257">
    <property type="entry name" value="PROKAR_LIPOPROTEIN"/>
    <property type="match status" value="1"/>
</dbReference>
<dbReference type="SUPFAM" id="SSF56601">
    <property type="entry name" value="beta-lactamase/transpeptidase-like"/>
    <property type="match status" value="1"/>
</dbReference>
<dbReference type="RefSeq" id="WP_080045727.1">
    <property type="nucleotide sequence ID" value="NZ_CP017717.1"/>
</dbReference>
<evidence type="ECO:0000259" key="3">
    <source>
        <dbReference type="Pfam" id="PF18042"/>
    </source>
</evidence>
<dbReference type="STRING" id="1909395.BKM31_54800"/>
<dbReference type="AlphaFoldDB" id="A0A1V0AGH8"/>
<evidence type="ECO:0000313" key="5">
    <source>
        <dbReference type="Proteomes" id="UP000190797"/>
    </source>
</evidence>
<name>A0A1V0AGH8_9ACTN</name>
<dbReference type="PANTHER" id="PTHR35333">
    <property type="entry name" value="BETA-LACTAMASE"/>
    <property type="match status" value="1"/>
</dbReference>
<dbReference type="KEGG" id="noa:BKM31_54800"/>
<dbReference type="GO" id="GO:0008800">
    <property type="term" value="F:beta-lactamase activity"/>
    <property type="evidence" value="ECO:0007669"/>
    <property type="project" value="InterPro"/>
</dbReference>
<reference evidence="5" key="1">
    <citation type="journal article" date="2017" name="Med. Chem. Commun.">
        <title>Nonomuraea sp. ATCC 55076 harbours the largest actinomycete chromosome to date and the kistamicin biosynthetic gene cluster.</title>
        <authorList>
            <person name="Nazari B."/>
            <person name="Forneris C.C."/>
            <person name="Gibson M.I."/>
            <person name="Moon K."/>
            <person name="Schramma K.R."/>
            <person name="Seyedsayamdost M.R."/>
        </authorList>
    </citation>
    <scope>NUCLEOTIDE SEQUENCE [LARGE SCALE GENOMIC DNA]</scope>
    <source>
        <strain evidence="5">ATCC 55076</strain>
    </source>
</reference>
<dbReference type="EMBL" id="CP017717">
    <property type="protein sequence ID" value="AQZ69341.1"/>
    <property type="molecule type" value="Genomic_DNA"/>
</dbReference>
<keyword evidence="1" id="KW-0732">Signal</keyword>
<dbReference type="GO" id="GO:0030655">
    <property type="term" value="P:beta-lactam antibiotic catabolic process"/>
    <property type="evidence" value="ECO:0007669"/>
    <property type="project" value="InterPro"/>
</dbReference>
<evidence type="ECO:0000259" key="2">
    <source>
        <dbReference type="Pfam" id="PF13354"/>
    </source>
</evidence>
<dbReference type="PANTHER" id="PTHR35333:SF5">
    <property type="entry name" value="CONSERVED LIPOPROTEIN LPQF-RELATED"/>
    <property type="match status" value="1"/>
</dbReference>
<dbReference type="Pfam" id="PF18042">
    <property type="entry name" value="ORF_12_N"/>
    <property type="match status" value="1"/>
</dbReference>
<evidence type="ECO:0000256" key="1">
    <source>
        <dbReference type="SAM" id="SignalP"/>
    </source>
</evidence>
<keyword evidence="5" id="KW-1185">Reference proteome</keyword>
<organism evidence="4 5">
    <name type="scientific">[Actinomadura] parvosata subsp. kistnae</name>
    <dbReference type="NCBI Taxonomy" id="1909395"/>
    <lineage>
        <taxon>Bacteria</taxon>
        <taxon>Bacillati</taxon>
        <taxon>Actinomycetota</taxon>
        <taxon>Actinomycetes</taxon>
        <taxon>Streptosporangiales</taxon>
        <taxon>Streptosporangiaceae</taxon>
        <taxon>Nonomuraea</taxon>
    </lineage>
</organism>
<dbReference type="InterPro" id="IPR045155">
    <property type="entry name" value="Beta-lactam_cat"/>
</dbReference>
<sequence length="445" mass="47236">MHTPSKPVRVLAAAAAAIALTACAGGPVHAGTTNAPIAATPEIPGTPAGRQLGWLLDAATRAPVAESELSGHFTAAFLKSVPPAQINQTLAGLKGIRLERVVSSKNGYLVAQAAVGAESVNIVITVDAAGLLVGLMFTQPDPRTWAELDERLRAISPQAGFLAAELAPDGTCRPAHAVAARERRPLGSMVKLYVLGAVAERVRSGALGWDTKLTIKSELKSLPSGELQNRPDGSQVTVLEAAKLMISISDNTATDLLIHKVGRKAVERTMRAWGVRDERNVPLLTTRDMFVLKGAGYPGHARRYLSLGDAKQRAYLEKVVAAVPLSKVGMWTEPRELGSLEWYASPEEVCRAYAGLVKQGDRRIGEIMSINDAGVGLDPARWPVRWFKGGSEPGVSDLSFLARTPEGKAYVVTTMATDPGKPLKPQTTDEQLGVVRAAFGLVKGS</sequence>
<gene>
    <name evidence="4" type="ORF">BKM31_54800</name>
</gene>
<dbReference type="InterPro" id="IPR000871">
    <property type="entry name" value="Beta-lactam_class-A"/>
</dbReference>
<dbReference type="GO" id="GO:0046677">
    <property type="term" value="P:response to antibiotic"/>
    <property type="evidence" value="ECO:0007669"/>
    <property type="project" value="InterPro"/>
</dbReference>
<dbReference type="OrthoDB" id="108135at2"/>
<protein>
    <submittedName>
        <fullName evidence="4">Uncharacterized protein</fullName>
    </submittedName>
</protein>
<dbReference type="Pfam" id="PF13354">
    <property type="entry name" value="Beta-lactamase2"/>
    <property type="match status" value="1"/>
</dbReference>
<dbReference type="Proteomes" id="UP000190797">
    <property type="component" value="Chromosome"/>
</dbReference>
<feature type="domain" description="Beta-lactamase class A catalytic" evidence="2">
    <location>
        <begin position="178"/>
        <end position="279"/>
    </location>
</feature>
<dbReference type="InterPro" id="IPR040846">
    <property type="entry name" value="ORF_12_N"/>
</dbReference>
<feature type="signal peptide" evidence="1">
    <location>
        <begin position="1"/>
        <end position="30"/>
    </location>
</feature>